<dbReference type="RefSeq" id="WP_258778779.1">
    <property type="nucleotide sequence ID" value="NZ_JANUGP010000008.1"/>
</dbReference>
<evidence type="ECO:0000313" key="10">
    <source>
        <dbReference type="EMBL" id="MCS0602268.1"/>
    </source>
</evidence>
<gene>
    <name evidence="10" type="ORF">NX794_13775</name>
</gene>
<evidence type="ECO:0000256" key="6">
    <source>
        <dbReference type="ARBA" id="ARBA00022822"/>
    </source>
</evidence>
<dbReference type="InterPro" id="IPR011060">
    <property type="entry name" value="RibuloseP-bd_barrel"/>
</dbReference>
<protein>
    <recommendedName>
        <fullName evidence="3">indole-3-glycerol-phosphate synthase</fullName>
        <ecNumber evidence="3">4.1.1.48</ecNumber>
    </recommendedName>
</protein>
<keyword evidence="8" id="KW-0456">Lyase</keyword>
<evidence type="ECO:0000256" key="5">
    <source>
        <dbReference type="ARBA" id="ARBA00022793"/>
    </source>
</evidence>
<evidence type="ECO:0000256" key="2">
    <source>
        <dbReference type="ARBA" id="ARBA00004696"/>
    </source>
</evidence>
<comment type="caution">
    <text evidence="10">The sequence shown here is derived from an EMBL/GenBank/DDBJ whole genome shotgun (WGS) entry which is preliminary data.</text>
</comment>
<dbReference type="InterPro" id="IPR045186">
    <property type="entry name" value="Indole-3-glycerol_P_synth"/>
</dbReference>
<evidence type="ECO:0000256" key="4">
    <source>
        <dbReference type="ARBA" id="ARBA00022605"/>
    </source>
</evidence>
<evidence type="ECO:0000256" key="1">
    <source>
        <dbReference type="ARBA" id="ARBA00001633"/>
    </source>
</evidence>
<evidence type="ECO:0000256" key="3">
    <source>
        <dbReference type="ARBA" id="ARBA00012362"/>
    </source>
</evidence>
<proteinExistence type="predicted"/>
<keyword evidence="6" id="KW-0822">Tryptophan biosynthesis</keyword>
<dbReference type="SUPFAM" id="SSF51366">
    <property type="entry name" value="Ribulose-phoshate binding barrel"/>
    <property type="match status" value="1"/>
</dbReference>
<organism evidence="10 11">
    <name type="scientific">Streptomyces pyxinicus</name>
    <dbReference type="NCBI Taxonomy" id="2970331"/>
    <lineage>
        <taxon>Bacteria</taxon>
        <taxon>Bacillati</taxon>
        <taxon>Actinomycetota</taxon>
        <taxon>Actinomycetes</taxon>
        <taxon>Kitasatosporales</taxon>
        <taxon>Streptomycetaceae</taxon>
        <taxon>Streptomyces</taxon>
    </lineage>
</organism>
<dbReference type="PANTHER" id="PTHR22854:SF2">
    <property type="entry name" value="INDOLE-3-GLYCEROL-PHOSPHATE SYNTHASE"/>
    <property type="match status" value="1"/>
</dbReference>
<dbReference type="Gene3D" id="3.20.20.70">
    <property type="entry name" value="Aldolase class I"/>
    <property type="match status" value="1"/>
</dbReference>
<reference evidence="10 11" key="1">
    <citation type="submission" date="2022-08" db="EMBL/GenBank/DDBJ databases">
        <authorList>
            <person name="Somphong A."/>
            <person name="Phongsopitanun W."/>
        </authorList>
    </citation>
    <scope>NUCLEOTIDE SEQUENCE [LARGE SCALE GENOMIC DNA]</scope>
    <source>
        <strain evidence="10 11">LP11</strain>
    </source>
</reference>
<comment type="pathway">
    <text evidence="2">Amino-acid biosynthesis; L-tryptophan biosynthesis; L-tryptophan from chorismate: step 4/5.</text>
</comment>
<keyword evidence="7" id="KW-0057">Aromatic amino acid biosynthesis</keyword>
<comment type="catalytic activity">
    <reaction evidence="1">
        <text>1-(2-carboxyphenylamino)-1-deoxy-D-ribulose 5-phosphate + H(+) = (1S,2R)-1-C-(indol-3-yl)glycerol 3-phosphate + CO2 + H2O</text>
        <dbReference type="Rhea" id="RHEA:23476"/>
        <dbReference type="ChEBI" id="CHEBI:15377"/>
        <dbReference type="ChEBI" id="CHEBI:15378"/>
        <dbReference type="ChEBI" id="CHEBI:16526"/>
        <dbReference type="ChEBI" id="CHEBI:58613"/>
        <dbReference type="ChEBI" id="CHEBI:58866"/>
        <dbReference type="EC" id="4.1.1.48"/>
    </reaction>
</comment>
<keyword evidence="5" id="KW-0210">Decarboxylase</keyword>
<dbReference type="Pfam" id="PF00218">
    <property type="entry name" value="IGPS"/>
    <property type="match status" value="1"/>
</dbReference>
<evidence type="ECO:0000313" key="11">
    <source>
        <dbReference type="Proteomes" id="UP001205612"/>
    </source>
</evidence>
<dbReference type="PANTHER" id="PTHR22854">
    <property type="entry name" value="TRYPTOPHAN BIOSYNTHESIS PROTEIN"/>
    <property type="match status" value="1"/>
</dbReference>
<keyword evidence="11" id="KW-1185">Reference proteome</keyword>
<evidence type="ECO:0000259" key="9">
    <source>
        <dbReference type="Pfam" id="PF00218"/>
    </source>
</evidence>
<dbReference type="EMBL" id="JANUGP010000008">
    <property type="protein sequence ID" value="MCS0602268.1"/>
    <property type="molecule type" value="Genomic_DNA"/>
</dbReference>
<accession>A0ABT2B2U5</accession>
<dbReference type="InterPro" id="IPR013798">
    <property type="entry name" value="Indole-3-glycerol_P_synth_dom"/>
</dbReference>
<feature type="domain" description="Indole-3-glycerol phosphate synthase" evidence="9">
    <location>
        <begin position="5"/>
        <end position="219"/>
    </location>
</feature>
<dbReference type="InterPro" id="IPR013785">
    <property type="entry name" value="Aldolase_TIM"/>
</dbReference>
<dbReference type="EC" id="4.1.1.48" evidence="3"/>
<name>A0ABT2B2U5_9ACTN</name>
<evidence type="ECO:0000256" key="8">
    <source>
        <dbReference type="ARBA" id="ARBA00023239"/>
    </source>
</evidence>
<keyword evidence="4" id="KW-0028">Amino-acid biosynthesis</keyword>
<sequence>MNTPFTEALTAAARPLVMEVKLRDADGRDLLGGRSVAETVARFETAGAPCLSVVTGRWFGGTENLLGEVASRTSLPLLRKDFVTNARQLERTRELGASAVLLTARLLPASILARLTDRALALGLTPFVEVADAAEVTRVVRGPECVVAVNNKDIATRERLPADPARGRALLPAVRGTGTRHPVSASGITSPAMAARLLGEGFTGLLIGTELLRAPSLTAWCAAFDTARATRPQVR</sequence>
<dbReference type="Proteomes" id="UP001205612">
    <property type="component" value="Unassembled WGS sequence"/>
</dbReference>
<evidence type="ECO:0000256" key="7">
    <source>
        <dbReference type="ARBA" id="ARBA00023141"/>
    </source>
</evidence>